<protein>
    <submittedName>
        <fullName evidence="1">Uncharacterized protein</fullName>
    </submittedName>
</protein>
<gene>
    <name evidence="1" type="ORF">RFH988_LOCUS23877</name>
    <name evidence="2" type="ORF">SEV965_LOCUS20945</name>
</gene>
<dbReference type="OrthoDB" id="10043073at2759"/>
<proteinExistence type="predicted"/>
<name>A0A814VE64_9BILA</name>
<evidence type="ECO:0000313" key="2">
    <source>
        <dbReference type="EMBL" id="CAF1197378.1"/>
    </source>
</evidence>
<sequence length="171" mass="19940">MPDVGSLLMKAYEQRNLPKDKQDYDLMDKASHDFAAYICIDILRKILFKFYIYIYLLFLKEFSMFVNNILSSLVVNCTNEKISLQALKQLHRLATIDLYREALDTELIEARETSDVERKIKNILNLGLDDDGKANFNIIINVLTKIFMVFGKQPFIDQLSLDPLFSYINQI</sequence>
<accession>A0A814VE64</accession>
<dbReference type="EMBL" id="CAJNOO010001691">
    <property type="protein sequence ID" value="CAF1187796.1"/>
    <property type="molecule type" value="Genomic_DNA"/>
</dbReference>
<organism evidence="1 3">
    <name type="scientific">Rotaria sordida</name>
    <dbReference type="NCBI Taxonomy" id="392033"/>
    <lineage>
        <taxon>Eukaryota</taxon>
        <taxon>Metazoa</taxon>
        <taxon>Spiralia</taxon>
        <taxon>Gnathifera</taxon>
        <taxon>Rotifera</taxon>
        <taxon>Eurotatoria</taxon>
        <taxon>Bdelloidea</taxon>
        <taxon>Philodinida</taxon>
        <taxon>Philodinidae</taxon>
        <taxon>Rotaria</taxon>
    </lineage>
</organism>
<comment type="caution">
    <text evidence="1">The sequence shown here is derived from an EMBL/GenBank/DDBJ whole genome shotgun (WGS) entry which is preliminary data.</text>
</comment>
<evidence type="ECO:0000313" key="3">
    <source>
        <dbReference type="Proteomes" id="UP000663882"/>
    </source>
</evidence>
<dbReference type="EMBL" id="CAJNOU010001394">
    <property type="protein sequence ID" value="CAF1197378.1"/>
    <property type="molecule type" value="Genomic_DNA"/>
</dbReference>
<evidence type="ECO:0000313" key="1">
    <source>
        <dbReference type="EMBL" id="CAF1187796.1"/>
    </source>
</evidence>
<dbReference type="Proteomes" id="UP000663889">
    <property type="component" value="Unassembled WGS sequence"/>
</dbReference>
<reference evidence="1" key="1">
    <citation type="submission" date="2021-02" db="EMBL/GenBank/DDBJ databases">
        <authorList>
            <person name="Nowell W R."/>
        </authorList>
    </citation>
    <scope>NUCLEOTIDE SEQUENCE</scope>
</reference>
<dbReference type="AlphaFoldDB" id="A0A814VE64"/>
<dbReference type="Proteomes" id="UP000663882">
    <property type="component" value="Unassembled WGS sequence"/>
</dbReference>